<evidence type="ECO:0000256" key="4">
    <source>
        <dbReference type="ARBA" id="ARBA00022679"/>
    </source>
</evidence>
<evidence type="ECO:0000313" key="11">
    <source>
        <dbReference type="Proteomes" id="UP000694865"/>
    </source>
</evidence>
<keyword evidence="8" id="KW-0333">Golgi apparatus</keyword>
<proteinExistence type="inferred from homology"/>
<reference evidence="12" key="1">
    <citation type="submission" date="2025-08" db="UniProtKB">
        <authorList>
            <consortium name="RefSeq"/>
        </authorList>
    </citation>
    <scope>IDENTIFICATION</scope>
    <source>
        <tissue evidence="12">Testes</tissue>
    </source>
</reference>
<dbReference type="RefSeq" id="XP_006822309.1">
    <property type="nucleotide sequence ID" value="XM_006822246.1"/>
</dbReference>
<dbReference type="Gene3D" id="3.90.1480.20">
    <property type="entry name" value="Glycosyl transferase family 29"/>
    <property type="match status" value="1"/>
</dbReference>
<dbReference type="Pfam" id="PF00777">
    <property type="entry name" value="Glyco_transf_29"/>
    <property type="match status" value="1"/>
</dbReference>
<evidence type="ECO:0000256" key="1">
    <source>
        <dbReference type="ARBA" id="ARBA00004323"/>
    </source>
</evidence>
<keyword evidence="4" id="KW-0808">Transferase</keyword>
<dbReference type="InterPro" id="IPR050943">
    <property type="entry name" value="Glycosyltr_29_Sialyltrsf"/>
</dbReference>
<comment type="similarity">
    <text evidence="2">Belongs to the glycosyltransferase 29 family.</text>
</comment>
<evidence type="ECO:0000256" key="2">
    <source>
        <dbReference type="ARBA" id="ARBA00006003"/>
    </source>
</evidence>
<gene>
    <name evidence="12" type="primary">LOC102803424</name>
</gene>
<keyword evidence="5" id="KW-0812">Transmembrane</keyword>
<evidence type="ECO:0000256" key="9">
    <source>
        <dbReference type="ARBA" id="ARBA00023136"/>
    </source>
</evidence>
<dbReference type="InterPro" id="IPR038578">
    <property type="entry name" value="GT29-like_sf"/>
</dbReference>
<name>A0ABM0MQL8_SACKO</name>
<dbReference type="InterPro" id="IPR001675">
    <property type="entry name" value="Glyco_trans_29"/>
</dbReference>
<sequence>MLGTGHPFAFTKGKSADKLPSQKKCAVVGNSGILLNSNCGDEINSNDFVIRCNAPEIENYSRDVGNKTNITNINFTRVRELYRHITNNSELPEQLGNYCYLNNTMVWTFGQSYRVQWLDESIEFLKNQYNLVFNIAYTGDDASYQKIVKSFKLHRDPSAGMMSVSVALNLCKE</sequence>
<organism evidence="11 12">
    <name type="scientific">Saccoglossus kowalevskii</name>
    <name type="common">Acorn worm</name>
    <dbReference type="NCBI Taxonomy" id="10224"/>
    <lineage>
        <taxon>Eukaryota</taxon>
        <taxon>Metazoa</taxon>
        <taxon>Hemichordata</taxon>
        <taxon>Enteropneusta</taxon>
        <taxon>Harrimaniidae</taxon>
        <taxon>Saccoglossus</taxon>
    </lineage>
</organism>
<keyword evidence="11" id="KW-1185">Reference proteome</keyword>
<evidence type="ECO:0000256" key="8">
    <source>
        <dbReference type="ARBA" id="ARBA00023034"/>
    </source>
</evidence>
<dbReference type="Proteomes" id="UP000694865">
    <property type="component" value="Unplaced"/>
</dbReference>
<evidence type="ECO:0000256" key="7">
    <source>
        <dbReference type="ARBA" id="ARBA00022989"/>
    </source>
</evidence>
<dbReference type="PANTHER" id="PTHR11987:SF52">
    <property type="entry name" value="CMP-N-ACETYLNEURAMINATE-POLY-ALPHA-2, 8-SIALYLTRANSFERASE-LIKE ISOFORM X1"/>
    <property type="match status" value="1"/>
</dbReference>
<dbReference type="GeneID" id="102803424"/>
<keyword evidence="9" id="KW-0472">Membrane</keyword>
<keyword evidence="3" id="KW-0328">Glycosyltransferase</keyword>
<evidence type="ECO:0000256" key="6">
    <source>
        <dbReference type="ARBA" id="ARBA00022968"/>
    </source>
</evidence>
<keyword evidence="6" id="KW-0735">Signal-anchor</keyword>
<keyword evidence="7" id="KW-1133">Transmembrane helix</keyword>
<accession>A0ABM0MQL8</accession>
<dbReference type="PANTHER" id="PTHR11987">
    <property type="entry name" value="ALPHA-2,8-SIALYLTRANSFERASE"/>
    <property type="match status" value="1"/>
</dbReference>
<comment type="subcellular location">
    <subcellularLocation>
        <location evidence="1">Golgi apparatus membrane</location>
        <topology evidence="1">Single-pass type II membrane protein</topology>
    </subcellularLocation>
</comment>
<evidence type="ECO:0000256" key="5">
    <source>
        <dbReference type="ARBA" id="ARBA00022692"/>
    </source>
</evidence>
<evidence type="ECO:0000256" key="10">
    <source>
        <dbReference type="ARBA" id="ARBA00023180"/>
    </source>
</evidence>
<evidence type="ECO:0000313" key="12">
    <source>
        <dbReference type="RefSeq" id="XP_006822309.1"/>
    </source>
</evidence>
<protein>
    <submittedName>
        <fullName evidence="12">Alpha-2,8-sialyltransferase 8B-like</fullName>
    </submittedName>
</protein>
<keyword evidence="10" id="KW-0325">Glycoprotein</keyword>
<feature type="non-terminal residue" evidence="12">
    <location>
        <position position="173"/>
    </location>
</feature>
<evidence type="ECO:0000256" key="3">
    <source>
        <dbReference type="ARBA" id="ARBA00022676"/>
    </source>
</evidence>